<gene>
    <name evidence="2" type="ORF">NSA23_13805</name>
</gene>
<name>A0A9X2S621_9FIRM</name>
<keyword evidence="3" id="KW-1185">Reference proteome</keyword>
<evidence type="ECO:0000313" key="2">
    <source>
        <dbReference type="EMBL" id="MCR2045180.1"/>
    </source>
</evidence>
<proteinExistence type="predicted"/>
<accession>A0A9X2S621</accession>
<comment type="caution">
    <text evidence="2">The sequence shown here is derived from an EMBL/GenBank/DDBJ whole genome shotgun (WGS) entry which is preliminary data.</text>
</comment>
<dbReference type="GO" id="GO:0003677">
    <property type="term" value="F:DNA binding"/>
    <property type="evidence" value="ECO:0007669"/>
    <property type="project" value="InterPro"/>
</dbReference>
<dbReference type="PROSITE" id="PS50943">
    <property type="entry name" value="HTH_CROC1"/>
    <property type="match status" value="1"/>
</dbReference>
<dbReference type="AlphaFoldDB" id="A0A9X2S621"/>
<protein>
    <submittedName>
        <fullName evidence="2">Helix-turn-helix transcriptional regulator</fullName>
    </submittedName>
</protein>
<dbReference type="EMBL" id="JANJZL010000012">
    <property type="protein sequence ID" value="MCR2045180.1"/>
    <property type="molecule type" value="Genomic_DNA"/>
</dbReference>
<dbReference type="CDD" id="cd00093">
    <property type="entry name" value="HTH_XRE"/>
    <property type="match status" value="1"/>
</dbReference>
<dbReference type="SUPFAM" id="SSF47413">
    <property type="entry name" value="lambda repressor-like DNA-binding domains"/>
    <property type="match status" value="1"/>
</dbReference>
<dbReference type="Gene3D" id="1.10.260.40">
    <property type="entry name" value="lambda repressor-like DNA-binding domains"/>
    <property type="match status" value="1"/>
</dbReference>
<feature type="domain" description="HTH cro/C1-type" evidence="1">
    <location>
        <begin position="13"/>
        <end position="47"/>
    </location>
</feature>
<dbReference type="OrthoDB" id="2629500at2"/>
<organism evidence="2 3">
    <name type="scientific">Anaerosalibacter massiliensis</name>
    <dbReference type="NCBI Taxonomy" id="1347392"/>
    <lineage>
        <taxon>Bacteria</taxon>
        <taxon>Bacillati</taxon>
        <taxon>Bacillota</taxon>
        <taxon>Tissierellia</taxon>
        <taxon>Tissierellales</taxon>
        <taxon>Sporanaerobacteraceae</taxon>
        <taxon>Anaerosalibacter</taxon>
    </lineage>
</organism>
<dbReference type="RefSeq" id="WP_042681138.1">
    <property type="nucleotide sequence ID" value="NZ_CABKTM010000031.1"/>
</dbReference>
<sequence length="73" mass="8848">MNEYEKKKFGKKVKKQLIELEMTQRDLAKKVGVHENYLTDILNGRRSGEKYKDKIQKIIKIKNHQENLKRKYN</sequence>
<evidence type="ECO:0000313" key="3">
    <source>
        <dbReference type="Proteomes" id="UP001142078"/>
    </source>
</evidence>
<dbReference type="Proteomes" id="UP001142078">
    <property type="component" value="Unassembled WGS sequence"/>
</dbReference>
<dbReference type="Pfam" id="PF01381">
    <property type="entry name" value="HTH_3"/>
    <property type="match status" value="1"/>
</dbReference>
<dbReference type="InterPro" id="IPR010982">
    <property type="entry name" value="Lambda_DNA-bd_dom_sf"/>
</dbReference>
<dbReference type="SMART" id="SM00530">
    <property type="entry name" value="HTH_XRE"/>
    <property type="match status" value="1"/>
</dbReference>
<reference evidence="2" key="1">
    <citation type="submission" date="2022-07" db="EMBL/GenBank/DDBJ databases">
        <title>Enhanced cultured diversity of the mouse gut microbiota enables custom-made synthetic communities.</title>
        <authorList>
            <person name="Afrizal A."/>
        </authorList>
    </citation>
    <scope>NUCLEOTIDE SEQUENCE</scope>
    <source>
        <strain evidence="2">DSM 29482</strain>
    </source>
</reference>
<evidence type="ECO:0000259" key="1">
    <source>
        <dbReference type="PROSITE" id="PS50943"/>
    </source>
</evidence>
<dbReference type="InterPro" id="IPR001387">
    <property type="entry name" value="Cro/C1-type_HTH"/>
</dbReference>